<organism evidence="1">
    <name type="scientific">freshwater metagenome</name>
    <dbReference type="NCBI Taxonomy" id="449393"/>
    <lineage>
        <taxon>unclassified sequences</taxon>
        <taxon>metagenomes</taxon>
        <taxon>ecological metagenomes</taxon>
    </lineage>
</organism>
<evidence type="ECO:0000313" key="1">
    <source>
        <dbReference type="EMBL" id="CAB4793647.1"/>
    </source>
</evidence>
<reference evidence="1" key="1">
    <citation type="submission" date="2020-05" db="EMBL/GenBank/DDBJ databases">
        <authorList>
            <person name="Chiriac C."/>
            <person name="Salcher M."/>
            <person name="Ghai R."/>
            <person name="Kavagutti S V."/>
        </authorList>
    </citation>
    <scope>NUCLEOTIDE SEQUENCE</scope>
</reference>
<name>A0A6J6XI71_9ZZZZ</name>
<protein>
    <submittedName>
        <fullName evidence="1">Unannotated protein</fullName>
    </submittedName>
</protein>
<gene>
    <name evidence="1" type="ORF">UFOPK2978_00767</name>
</gene>
<sequence length="189" mass="21531">MRTASSMAFASKCKAMHDCSCLKSVWLLDIETQEALFKFRNVLEILLNRSAEFGGCTSNTCRDREHLAQTVHCGDCCADCMSYLKNDCLLSDFRSDVGVTVAVSTDPCTKCQRTSSDWKVDIETLEFASKVVENFRNCICCKVIEVIQRVHRFIKRFRAIKAEFIGLPQEIHSLCKAFILCHRLRSIKK</sequence>
<accession>A0A6J6XI71</accession>
<dbReference type="EMBL" id="CAFAAF010000129">
    <property type="protein sequence ID" value="CAB4793647.1"/>
    <property type="molecule type" value="Genomic_DNA"/>
</dbReference>
<dbReference type="AlphaFoldDB" id="A0A6J6XI71"/>
<proteinExistence type="predicted"/>